<dbReference type="InterPro" id="IPR000858">
    <property type="entry name" value="S_locus_glycoprot_dom"/>
</dbReference>
<dbReference type="PROSITE" id="PS50927">
    <property type="entry name" value="BULB_LECTIN"/>
    <property type="match status" value="1"/>
</dbReference>
<dbReference type="Pfam" id="PF00954">
    <property type="entry name" value="S_locus_glycop"/>
    <property type="match status" value="1"/>
</dbReference>
<dbReference type="CDD" id="cd00028">
    <property type="entry name" value="B_lectin"/>
    <property type="match status" value="1"/>
</dbReference>
<proteinExistence type="predicted"/>
<evidence type="ECO:0000256" key="5">
    <source>
        <dbReference type="ARBA" id="ARBA00023180"/>
    </source>
</evidence>
<dbReference type="Pfam" id="PF08276">
    <property type="entry name" value="PAN_2"/>
    <property type="match status" value="1"/>
</dbReference>
<dbReference type="SMART" id="SM00473">
    <property type="entry name" value="PAN_AP"/>
    <property type="match status" value="1"/>
</dbReference>
<accession>G3EXH7</accession>
<evidence type="ECO:0000256" key="1">
    <source>
        <dbReference type="ARBA" id="ARBA00003061"/>
    </source>
</evidence>
<keyword evidence="4" id="KW-1015">Disulfide bond</keyword>
<dbReference type="SUPFAM" id="SSF51110">
    <property type="entry name" value="alpha-D-mannose-specific plant lectins"/>
    <property type="match status" value="1"/>
</dbReference>
<dbReference type="PIRSF" id="PIRSF002686">
    <property type="entry name" value="SLG"/>
    <property type="match status" value="1"/>
</dbReference>
<dbReference type="CDD" id="cd01098">
    <property type="entry name" value="PAN_AP_plant"/>
    <property type="match status" value="1"/>
</dbReference>
<sequence>MKGVRKTYDNSYTLSFLLVFFVLILFRPAFSINTLSSTGSLTISSNRTLVSPGSNFELGFFRTNSSSRWYLGIWYKKLSDRAYVWVANRDNPLSSSNGNLKISNMNLVLLDHSNKSVWSTNVTRENERSPVVAELLANGNFVMRDSNNNDASKFLWQSFDYPTDTLLPEMKLGYDHKKGLNRFLTSWRSSDDPSRGDYLYKLQTGRFPEFYLSTGIFLLYRSGPWNGIRFSGIPDDQKLSYLVSNFTENNEEVAYTFRMTNNSIYSRLTVSVLGYFERQTWNPTLGMWNVFWSLPFDSQCDTYRACGAYSYCDVNTSPICNCIQGFNPSNVEQWDLRSWSGGCIRRTRLSCSGDGFTRMKNMKLPETTMAIIDRSIGEKECEKRCLSDCNCTAFANADIRNGGTGCVIWTGRLDDMRNYVADHGQDLYVRLAAADLV</sequence>
<dbReference type="PROSITE" id="PS50948">
    <property type="entry name" value="PAN"/>
    <property type="match status" value="1"/>
</dbReference>
<gene>
    <name evidence="8" type="primary">SG6</name>
</gene>
<keyword evidence="5" id="KW-0325">Glycoprotein</keyword>
<keyword evidence="3" id="KW-0732">Signal</keyword>
<name>G3EXH7_BRACM</name>
<feature type="domain" description="Apple" evidence="7">
    <location>
        <begin position="351"/>
        <end position="432"/>
    </location>
</feature>
<evidence type="ECO:0000256" key="3">
    <source>
        <dbReference type="ARBA" id="ARBA00022729"/>
    </source>
</evidence>
<dbReference type="Gene3D" id="2.90.10.10">
    <property type="entry name" value="Bulb-type lectin domain"/>
    <property type="match status" value="1"/>
</dbReference>
<evidence type="ECO:0000256" key="2">
    <source>
        <dbReference type="ARBA" id="ARBA00022471"/>
    </source>
</evidence>
<evidence type="ECO:0000256" key="4">
    <source>
        <dbReference type="ARBA" id="ARBA00023157"/>
    </source>
</evidence>
<dbReference type="SMART" id="SM00108">
    <property type="entry name" value="B_lectin"/>
    <property type="match status" value="1"/>
</dbReference>
<dbReference type="InterPro" id="IPR003609">
    <property type="entry name" value="Pan_app"/>
</dbReference>
<dbReference type="InterPro" id="IPR001480">
    <property type="entry name" value="Bulb-type_lectin_dom"/>
</dbReference>
<evidence type="ECO:0000259" key="6">
    <source>
        <dbReference type="PROSITE" id="PS50927"/>
    </source>
</evidence>
<reference evidence="8" key="1">
    <citation type="submission" date="2011-02" db="EMBL/GenBank/DDBJ databases">
        <title>The identification of different S locus genes in Brassica rapa.</title>
        <authorList>
            <person name="Chung H."/>
            <person name="Kim J.-H."/>
            <person name="Lee H."/>
        </authorList>
    </citation>
    <scope>NUCLEOTIDE SEQUENCE</scope>
</reference>
<dbReference type="Pfam" id="PF01453">
    <property type="entry name" value="B_lectin"/>
    <property type="match status" value="1"/>
</dbReference>
<dbReference type="EMBL" id="JF427568">
    <property type="protein sequence ID" value="AEM44628.1"/>
    <property type="molecule type" value="Genomic_DNA"/>
</dbReference>
<dbReference type="InterPro" id="IPR036426">
    <property type="entry name" value="Bulb-type_lectin_dom_sf"/>
</dbReference>
<dbReference type="InterPro" id="IPR035446">
    <property type="entry name" value="SLSG/EP1"/>
</dbReference>
<dbReference type="PANTHER" id="PTHR32444:SF251">
    <property type="entry name" value="INACTIVE G-TYPE LECTIN S-RECEPTOR-LIKE SERINE_THREONINE-PROTEIN KINASE SRK-RELATED"/>
    <property type="match status" value="1"/>
</dbReference>
<dbReference type="AlphaFoldDB" id="G3EXH7"/>
<dbReference type="GO" id="GO:0060320">
    <property type="term" value="P:rejection of self pollen"/>
    <property type="evidence" value="ECO:0007669"/>
    <property type="project" value="UniProtKB-KW"/>
</dbReference>
<comment type="function">
    <text evidence="1">Involved in sporophytic self-incompatibility system (the inability of flowering plants to achieve self-fertilization).</text>
</comment>
<keyword evidence="2" id="KW-0713">Self-incompatibility</keyword>
<protein>
    <submittedName>
        <fullName evidence="8">S locus protein 6</fullName>
    </submittedName>
</protein>
<evidence type="ECO:0000259" key="7">
    <source>
        <dbReference type="PROSITE" id="PS50948"/>
    </source>
</evidence>
<dbReference type="FunFam" id="2.90.10.10:FF:000047">
    <property type="entry name" value="Putative inactive G-type lectin S-receptor-like serine/threonine-protein kinase SRK"/>
    <property type="match status" value="1"/>
</dbReference>
<organism evidence="8">
    <name type="scientific">Brassica campestris</name>
    <name type="common">Field mustard</name>
    <dbReference type="NCBI Taxonomy" id="3711"/>
    <lineage>
        <taxon>Eukaryota</taxon>
        <taxon>Viridiplantae</taxon>
        <taxon>Streptophyta</taxon>
        <taxon>Embryophyta</taxon>
        <taxon>Tracheophyta</taxon>
        <taxon>Spermatophyta</taxon>
        <taxon>Magnoliopsida</taxon>
        <taxon>eudicotyledons</taxon>
        <taxon>Gunneridae</taxon>
        <taxon>Pentapetalae</taxon>
        <taxon>rosids</taxon>
        <taxon>malvids</taxon>
        <taxon>Brassicales</taxon>
        <taxon>Brassicaceae</taxon>
        <taxon>Brassiceae</taxon>
        <taxon>Brassica</taxon>
    </lineage>
</organism>
<feature type="domain" description="Bulb-type lectin" evidence="6">
    <location>
        <begin position="34"/>
        <end position="156"/>
    </location>
</feature>
<evidence type="ECO:0000313" key="8">
    <source>
        <dbReference type="EMBL" id="AEM44628.1"/>
    </source>
</evidence>
<dbReference type="PANTHER" id="PTHR32444">
    <property type="entry name" value="BULB-TYPE LECTIN DOMAIN-CONTAINING PROTEIN"/>
    <property type="match status" value="1"/>
</dbReference>